<sequence length="326" mass="37352">MNAIESKLASECRIGTKWRIKKNHLQNALHNLTNIRSKAFLASNIPGLKYSFSLELDNEDLSEVNIFLSLNFKITKRIEANFKISVKSAAFEQNFEGKVYDESTGWGGTMCTLDELFNVENNFFVDKFIEIDIDGILKPLGIKRKRTTAAESSSLVKVLWNNIDDKNLTIIIKKQQIKVHKWIMCAKSSVFKAELNNPAFVEAQKNEIEITHFSPEIVKGVIKFCYEQDITKIINVQNAFHYLRFADKYDVKDLHEMIQSFLIETLSESNVCLYAEASIIFNAHELREFCICFLMNSVGKPIKGAEKLPGIILKEIGRRSFLYTSQ</sequence>
<organism evidence="1 2">
    <name type="scientific">Panagrolaimus sp. ES5</name>
    <dbReference type="NCBI Taxonomy" id="591445"/>
    <lineage>
        <taxon>Eukaryota</taxon>
        <taxon>Metazoa</taxon>
        <taxon>Ecdysozoa</taxon>
        <taxon>Nematoda</taxon>
        <taxon>Chromadorea</taxon>
        <taxon>Rhabditida</taxon>
        <taxon>Tylenchina</taxon>
        <taxon>Panagrolaimomorpha</taxon>
        <taxon>Panagrolaimoidea</taxon>
        <taxon>Panagrolaimidae</taxon>
        <taxon>Panagrolaimus</taxon>
    </lineage>
</organism>
<reference evidence="2" key="1">
    <citation type="submission" date="2022-11" db="UniProtKB">
        <authorList>
            <consortium name="WormBaseParasite"/>
        </authorList>
    </citation>
    <scope>IDENTIFICATION</scope>
</reference>
<name>A0AC34F7W2_9BILA</name>
<evidence type="ECO:0000313" key="2">
    <source>
        <dbReference type="WBParaSite" id="ES5_v2.g13107.t1"/>
    </source>
</evidence>
<protein>
    <submittedName>
        <fullName evidence="2">BTB domain-containing protein</fullName>
    </submittedName>
</protein>
<dbReference type="WBParaSite" id="ES5_v2.g13107.t1">
    <property type="protein sequence ID" value="ES5_v2.g13107.t1"/>
    <property type="gene ID" value="ES5_v2.g13107"/>
</dbReference>
<accession>A0AC34F7W2</accession>
<proteinExistence type="predicted"/>
<evidence type="ECO:0000313" key="1">
    <source>
        <dbReference type="Proteomes" id="UP000887579"/>
    </source>
</evidence>
<dbReference type="Proteomes" id="UP000887579">
    <property type="component" value="Unplaced"/>
</dbReference>